<dbReference type="Proteomes" id="UP000199612">
    <property type="component" value="Unassembled WGS sequence"/>
</dbReference>
<dbReference type="InterPro" id="IPR012338">
    <property type="entry name" value="Beta-lactam/transpept-like"/>
</dbReference>
<protein>
    <submittedName>
        <fullName evidence="4">D-alanyl-D-alanine carboxypeptidase</fullName>
    </submittedName>
</protein>
<keyword evidence="4" id="KW-0378">Hydrolase</keyword>
<dbReference type="PANTHER" id="PTHR46825:SF11">
    <property type="entry name" value="PENICILLIN-BINDING PROTEIN 4"/>
    <property type="match status" value="1"/>
</dbReference>
<dbReference type="STRING" id="753702.SAMN04488102_104110"/>
<dbReference type="PANTHER" id="PTHR46825">
    <property type="entry name" value="D-ALANYL-D-ALANINE-CARBOXYPEPTIDASE/ENDOPEPTIDASE AMPH"/>
    <property type="match status" value="1"/>
</dbReference>
<name>A0A1I1HSZ7_9LACT</name>
<proteinExistence type="predicted"/>
<evidence type="ECO:0000313" key="5">
    <source>
        <dbReference type="Proteomes" id="UP000199612"/>
    </source>
</evidence>
<dbReference type="InterPro" id="IPR001466">
    <property type="entry name" value="Beta-lactam-related"/>
</dbReference>
<evidence type="ECO:0000256" key="2">
    <source>
        <dbReference type="ARBA" id="ARBA00023136"/>
    </source>
</evidence>
<dbReference type="GO" id="GO:0004180">
    <property type="term" value="F:carboxypeptidase activity"/>
    <property type="evidence" value="ECO:0007669"/>
    <property type="project" value="UniProtKB-KW"/>
</dbReference>
<dbReference type="RefSeq" id="WP_091529374.1">
    <property type="nucleotide sequence ID" value="NZ_FOLT01000004.1"/>
</dbReference>
<keyword evidence="5" id="KW-1185">Reference proteome</keyword>
<keyword evidence="4" id="KW-0645">Protease</keyword>
<dbReference type="Gene3D" id="3.40.710.10">
    <property type="entry name" value="DD-peptidase/beta-lactamase superfamily"/>
    <property type="match status" value="1"/>
</dbReference>
<reference evidence="5" key="1">
    <citation type="submission" date="2016-10" db="EMBL/GenBank/DDBJ databases">
        <authorList>
            <person name="Varghese N."/>
            <person name="Submissions S."/>
        </authorList>
    </citation>
    <scope>NUCLEOTIDE SEQUENCE [LARGE SCALE GENOMIC DNA]</scope>
    <source>
        <strain evidence="5">DSM 23664</strain>
    </source>
</reference>
<evidence type="ECO:0000313" key="4">
    <source>
        <dbReference type="EMBL" id="SFC24573.1"/>
    </source>
</evidence>
<comment type="subcellular location">
    <subcellularLocation>
        <location evidence="1">Membrane</location>
    </subcellularLocation>
</comment>
<evidence type="ECO:0000256" key="1">
    <source>
        <dbReference type="ARBA" id="ARBA00004370"/>
    </source>
</evidence>
<feature type="domain" description="Beta-lactamase-related" evidence="3">
    <location>
        <begin position="46"/>
        <end position="337"/>
    </location>
</feature>
<organism evidence="4 5">
    <name type="scientific">Alkalibacterium subtropicum</name>
    <dbReference type="NCBI Taxonomy" id="753702"/>
    <lineage>
        <taxon>Bacteria</taxon>
        <taxon>Bacillati</taxon>
        <taxon>Bacillota</taxon>
        <taxon>Bacilli</taxon>
        <taxon>Lactobacillales</taxon>
        <taxon>Carnobacteriaceae</taxon>
        <taxon>Alkalibacterium</taxon>
    </lineage>
</organism>
<keyword evidence="4" id="KW-0121">Carboxypeptidase</keyword>
<gene>
    <name evidence="4" type="ORF">SAMN04488102_104110</name>
</gene>
<dbReference type="OrthoDB" id="9803467at2"/>
<dbReference type="SUPFAM" id="SSF56601">
    <property type="entry name" value="beta-lactamase/transpeptidase-like"/>
    <property type="match status" value="1"/>
</dbReference>
<sequence length="363" mass="41083">MNKDDLTTSIDRSFRRKVQKDKKLKNAYLLVHSEKAGIHINIAEGATGNVPADPQQPHYMASVGKLFTSTIIGLLVEKGELSFDDAMSKHLQSELIKGLHLYKGKDYTEEIKIRHLLNQTSGLADDFRILLDKLVKDQSLNLSPEKSVMWVKKNAKPHFPPGKGFKYTDTNYHLLGLIIERITGEPFHAALTKYIFEPLDMRHSYMLHYSAPAEISQYPTADFFIKETRLNDREGYGRLDYSGGGVVATNEDLLKFMKALVNYQLVTKDTLEDMKNTTAKFGLGIDYGYGIWKIKTVPLLMPAALNSWGAAGATGAFMFYHPETESYIIGNFNDFSYEKKGVQYMLRSVLRPLSKYTRSIGQT</sequence>
<dbReference type="Pfam" id="PF00144">
    <property type="entry name" value="Beta-lactamase"/>
    <property type="match status" value="1"/>
</dbReference>
<dbReference type="AlphaFoldDB" id="A0A1I1HSZ7"/>
<keyword evidence="2" id="KW-0472">Membrane</keyword>
<accession>A0A1I1HSZ7</accession>
<dbReference type="InterPro" id="IPR050491">
    <property type="entry name" value="AmpC-like"/>
</dbReference>
<dbReference type="GO" id="GO:0016020">
    <property type="term" value="C:membrane"/>
    <property type="evidence" value="ECO:0007669"/>
    <property type="project" value="UniProtKB-SubCell"/>
</dbReference>
<evidence type="ECO:0000259" key="3">
    <source>
        <dbReference type="Pfam" id="PF00144"/>
    </source>
</evidence>
<dbReference type="EMBL" id="FOLT01000004">
    <property type="protein sequence ID" value="SFC24573.1"/>
    <property type="molecule type" value="Genomic_DNA"/>
</dbReference>